<name>A0ABT9B695_9BACT</name>
<dbReference type="PROSITE" id="PS50943">
    <property type="entry name" value="HTH_CROC1"/>
    <property type="match status" value="1"/>
</dbReference>
<keyword evidence="1" id="KW-0238">DNA-binding</keyword>
<comment type="caution">
    <text evidence="3">The sequence shown here is derived from an EMBL/GenBank/DDBJ whole genome shotgun (WGS) entry which is preliminary data.</text>
</comment>
<dbReference type="InterPro" id="IPR001387">
    <property type="entry name" value="Cro/C1-type_HTH"/>
</dbReference>
<dbReference type="InterPro" id="IPR010982">
    <property type="entry name" value="Lambda_DNA-bd_dom_sf"/>
</dbReference>
<dbReference type="Proteomes" id="UP001176429">
    <property type="component" value="Unassembled WGS sequence"/>
</dbReference>
<sequence>MKANSTFYKDSPLQLVAFNDVEDELFGAPGTPDRNEYEARIALELLPQSIREYRLRNHLTQDELGQRLGVQKSQISKLERNASNVTIDTLRRVFKALNMEVKILLQPAVPQA</sequence>
<dbReference type="RefSeq" id="WP_305005111.1">
    <property type="nucleotide sequence ID" value="NZ_JAUQSY010000002.1"/>
</dbReference>
<keyword evidence="4" id="KW-1185">Reference proteome</keyword>
<dbReference type="EMBL" id="JAUQSY010000002">
    <property type="protein sequence ID" value="MDO7873796.1"/>
    <property type="molecule type" value="Genomic_DNA"/>
</dbReference>
<gene>
    <name evidence="3" type="ORF">Q5H93_03560</name>
</gene>
<protein>
    <submittedName>
        <fullName evidence="3">Helix-turn-helix domain-containing protein</fullName>
    </submittedName>
</protein>
<dbReference type="PANTHER" id="PTHR46797">
    <property type="entry name" value="HTH-TYPE TRANSCRIPTIONAL REGULATOR"/>
    <property type="match status" value="1"/>
</dbReference>
<evidence type="ECO:0000256" key="1">
    <source>
        <dbReference type="ARBA" id="ARBA00023125"/>
    </source>
</evidence>
<evidence type="ECO:0000313" key="3">
    <source>
        <dbReference type="EMBL" id="MDO7873796.1"/>
    </source>
</evidence>
<dbReference type="InterPro" id="IPR050807">
    <property type="entry name" value="TransReg_Diox_bact_type"/>
</dbReference>
<accession>A0ABT9B695</accession>
<evidence type="ECO:0000313" key="4">
    <source>
        <dbReference type="Proteomes" id="UP001176429"/>
    </source>
</evidence>
<organism evidence="3 4">
    <name type="scientific">Hymenobacter aranciens</name>
    <dbReference type="NCBI Taxonomy" id="3063996"/>
    <lineage>
        <taxon>Bacteria</taxon>
        <taxon>Pseudomonadati</taxon>
        <taxon>Bacteroidota</taxon>
        <taxon>Cytophagia</taxon>
        <taxon>Cytophagales</taxon>
        <taxon>Hymenobacteraceae</taxon>
        <taxon>Hymenobacter</taxon>
    </lineage>
</organism>
<feature type="domain" description="HTH cro/C1-type" evidence="2">
    <location>
        <begin position="50"/>
        <end position="104"/>
    </location>
</feature>
<evidence type="ECO:0000259" key="2">
    <source>
        <dbReference type="PROSITE" id="PS50943"/>
    </source>
</evidence>
<dbReference type="Pfam" id="PF01381">
    <property type="entry name" value="HTH_3"/>
    <property type="match status" value="1"/>
</dbReference>
<dbReference type="SUPFAM" id="SSF47413">
    <property type="entry name" value="lambda repressor-like DNA-binding domains"/>
    <property type="match status" value="1"/>
</dbReference>
<dbReference type="PANTHER" id="PTHR46797:SF1">
    <property type="entry name" value="METHYLPHOSPHONATE SYNTHASE"/>
    <property type="match status" value="1"/>
</dbReference>
<dbReference type="SMART" id="SM00530">
    <property type="entry name" value="HTH_XRE"/>
    <property type="match status" value="1"/>
</dbReference>
<proteinExistence type="predicted"/>
<dbReference type="Gene3D" id="1.10.260.40">
    <property type="entry name" value="lambda repressor-like DNA-binding domains"/>
    <property type="match status" value="1"/>
</dbReference>
<dbReference type="CDD" id="cd00093">
    <property type="entry name" value="HTH_XRE"/>
    <property type="match status" value="1"/>
</dbReference>
<reference evidence="3" key="1">
    <citation type="submission" date="2023-07" db="EMBL/GenBank/DDBJ databases">
        <authorList>
            <person name="Kim M.K."/>
        </authorList>
    </citation>
    <scope>NUCLEOTIDE SEQUENCE</scope>
    <source>
        <strain evidence="3">ASUV-10-1</strain>
    </source>
</reference>